<evidence type="ECO:0000313" key="1">
    <source>
        <dbReference type="EMBL" id="CAG8514746.1"/>
    </source>
</evidence>
<dbReference type="EMBL" id="CAJVPK010000472">
    <property type="protein sequence ID" value="CAG8514746.1"/>
    <property type="molecule type" value="Genomic_DNA"/>
</dbReference>
<dbReference type="Pfam" id="PF04749">
    <property type="entry name" value="PLAC8"/>
    <property type="match status" value="1"/>
</dbReference>
<evidence type="ECO:0000313" key="2">
    <source>
        <dbReference type="Proteomes" id="UP000789706"/>
    </source>
</evidence>
<accession>A0A9N9A1P1</accession>
<reference evidence="1" key="1">
    <citation type="submission" date="2021-06" db="EMBL/GenBank/DDBJ databases">
        <authorList>
            <person name="Kallberg Y."/>
            <person name="Tangrot J."/>
            <person name="Rosling A."/>
        </authorList>
    </citation>
    <scope>NUCLEOTIDE SEQUENCE</scope>
    <source>
        <strain evidence="1">AZ414A</strain>
    </source>
</reference>
<proteinExistence type="predicted"/>
<dbReference type="AlphaFoldDB" id="A0A9N9A1P1"/>
<dbReference type="OrthoDB" id="2416592at2759"/>
<dbReference type="NCBIfam" id="TIGR01571">
    <property type="entry name" value="A_thal_Cys_rich"/>
    <property type="match status" value="1"/>
</dbReference>
<gene>
    <name evidence="1" type="ORF">DEBURN_LOCUS5359</name>
</gene>
<dbReference type="InterPro" id="IPR006461">
    <property type="entry name" value="PLAC_motif_containing"/>
</dbReference>
<sequence length="179" mass="19805">MSYQPTTQMNITIAPNPGVSRPWKYAIMTSCFPCITYGQNKAALNPGDSCCCNSFIYCALECCFLWWIPAASTRGAIRARYNIEGSGCGDCMAHICCPCCALVQEARELRELRWWSTISSISSGVPPAGEGYLLIGFGFDGVVGIGDLDPPYLTDQIPCHVISTWKRRITTHTRYTRLI</sequence>
<keyword evidence="2" id="KW-1185">Reference proteome</keyword>
<comment type="caution">
    <text evidence="1">The sequence shown here is derived from an EMBL/GenBank/DDBJ whole genome shotgun (WGS) entry which is preliminary data.</text>
</comment>
<dbReference type="PANTHER" id="PTHR15907">
    <property type="entry name" value="DUF614 FAMILY PROTEIN-RELATED"/>
    <property type="match status" value="1"/>
</dbReference>
<organism evidence="1 2">
    <name type="scientific">Diversispora eburnea</name>
    <dbReference type="NCBI Taxonomy" id="1213867"/>
    <lineage>
        <taxon>Eukaryota</taxon>
        <taxon>Fungi</taxon>
        <taxon>Fungi incertae sedis</taxon>
        <taxon>Mucoromycota</taxon>
        <taxon>Glomeromycotina</taxon>
        <taxon>Glomeromycetes</taxon>
        <taxon>Diversisporales</taxon>
        <taxon>Diversisporaceae</taxon>
        <taxon>Diversispora</taxon>
    </lineage>
</organism>
<dbReference type="Proteomes" id="UP000789706">
    <property type="component" value="Unassembled WGS sequence"/>
</dbReference>
<name>A0A9N9A1P1_9GLOM</name>
<protein>
    <submittedName>
        <fullName evidence="1">9298_t:CDS:1</fullName>
    </submittedName>
</protein>